<sequence>MSEKDTLLKKLGVLAKTLNREPPVDGTVAELKVLLTEWQAEADALEDDGSGDETTLDMQGGGANSDGPAGPDTDDNVPTAAKVSAGQLVRFTALATLHINAVNDADEVLPVVVAGGCARIPDALFSQLQRRNLVKKV</sequence>
<dbReference type="InterPro" id="IPR043043">
    <property type="entry name" value="Packaging_FI_C"/>
</dbReference>
<dbReference type="EMBL" id="CP133838">
    <property type="protein sequence ID" value="WMY72726.1"/>
    <property type="molecule type" value="Genomic_DNA"/>
</dbReference>
<evidence type="ECO:0000256" key="1">
    <source>
        <dbReference type="SAM" id="MobiDB-lite"/>
    </source>
</evidence>
<name>A0ABY9S8H1_9ENTR</name>
<dbReference type="RefSeq" id="WP_309874849.1">
    <property type="nucleotide sequence ID" value="NZ_CP133838.1"/>
</dbReference>
<evidence type="ECO:0000313" key="2">
    <source>
        <dbReference type="EMBL" id="WMY72726.1"/>
    </source>
</evidence>
<dbReference type="Pfam" id="PF14000">
    <property type="entry name" value="Packaging_FI"/>
    <property type="match status" value="1"/>
</dbReference>
<dbReference type="Proteomes" id="UP001246690">
    <property type="component" value="Chromosome"/>
</dbReference>
<reference evidence="2 3" key="1">
    <citation type="submission" date="2023-09" db="EMBL/GenBank/DDBJ databases">
        <title>Buttiauxella selenatireducens sp. nov., isolated from the rhizosphere of Cardamine hupingshanesis.</title>
        <authorList>
            <person name="Zhang S."/>
            <person name="Xu Z."/>
            <person name="Wang H."/>
            <person name="Guo Y."/>
        </authorList>
    </citation>
    <scope>NUCLEOTIDE SEQUENCE [LARGE SCALE GENOMIC DNA]</scope>
    <source>
        <strain evidence="2 3">R73</strain>
    </source>
</reference>
<dbReference type="InterPro" id="IPR025147">
    <property type="entry name" value="Packaging_FI"/>
</dbReference>
<protein>
    <submittedName>
        <fullName evidence="2">DNA-packaging protein FI</fullName>
    </submittedName>
</protein>
<proteinExistence type="predicted"/>
<gene>
    <name evidence="2" type="primary">gpFI</name>
    <name evidence="2" type="ORF">RHD99_14720</name>
</gene>
<organism evidence="2 3">
    <name type="scientific">Buttiauxella selenatireducens</name>
    <dbReference type="NCBI Taxonomy" id="3073902"/>
    <lineage>
        <taxon>Bacteria</taxon>
        <taxon>Pseudomonadati</taxon>
        <taxon>Pseudomonadota</taxon>
        <taxon>Gammaproteobacteria</taxon>
        <taxon>Enterobacterales</taxon>
        <taxon>Enterobacteriaceae</taxon>
        <taxon>Buttiauxella</taxon>
    </lineage>
</organism>
<feature type="region of interest" description="Disordered" evidence="1">
    <location>
        <begin position="43"/>
        <end position="79"/>
    </location>
</feature>
<feature type="compositionally biased region" description="Acidic residues" evidence="1">
    <location>
        <begin position="43"/>
        <end position="55"/>
    </location>
</feature>
<keyword evidence="3" id="KW-1185">Reference proteome</keyword>
<accession>A0ABY9S8H1</accession>
<dbReference type="Gene3D" id="3.40.5.70">
    <property type="entry name" value="DNA packaging chaperone protein FI, C-terminal beta-strand domain"/>
    <property type="match status" value="1"/>
</dbReference>
<evidence type="ECO:0000313" key="3">
    <source>
        <dbReference type="Proteomes" id="UP001246690"/>
    </source>
</evidence>